<organism evidence="1 2">
    <name type="scientific">Gemmata algarum</name>
    <dbReference type="NCBI Taxonomy" id="2975278"/>
    <lineage>
        <taxon>Bacteria</taxon>
        <taxon>Pseudomonadati</taxon>
        <taxon>Planctomycetota</taxon>
        <taxon>Planctomycetia</taxon>
        <taxon>Gemmatales</taxon>
        <taxon>Gemmataceae</taxon>
        <taxon>Gemmata</taxon>
    </lineage>
</organism>
<name>A0ABU5EVS3_9BACT</name>
<dbReference type="PANTHER" id="PTHR46649">
    <property type="match status" value="1"/>
</dbReference>
<protein>
    <submittedName>
        <fullName evidence="1">HAD family hydrolase</fullName>
    </submittedName>
</protein>
<dbReference type="EMBL" id="JAXBLV010000002">
    <property type="protein sequence ID" value="MDY3557801.1"/>
    <property type="molecule type" value="Genomic_DNA"/>
</dbReference>
<dbReference type="RefSeq" id="WP_320684828.1">
    <property type="nucleotide sequence ID" value="NZ_JAXBLV010000002.1"/>
</dbReference>
<dbReference type="Gene3D" id="3.40.50.1000">
    <property type="entry name" value="HAD superfamily/HAD-like"/>
    <property type="match status" value="1"/>
</dbReference>
<dbReference type="InterPro" id="IPR044924">
    <property type="entry name" value="HAD-SF_hydro_IA_REG-2-like_cap"/>
</dbReference>
<accession>A0ABU5EVS3</accession>
<keyword evidence="1" id="KW-0378">Hydrolase</keyword>
<comment type="caution">
    <text evidence="1">The sequence shown here is derived from an EMBL/GenBank/DDBJ whole genome shotgun (WGS) entry which is preliminary data.</text>
</comment>
<dbReference type="PANTHER" id="PTHR46649:SF4">
    <property type="entry name" value="HALOACID DEHALOGENASE-LIKE HYDROLASE (HAD) SUPERFAMILY PROTEIN"/>
    <property type="match status" value="1"/>
</dbReference>
<dbReference type="InterPro" id="IPR036412">
    <property type="entry name" value="HAD-like_sf"/>
</dbReference>
<dbReference type="Gene3D" id="1.10.150.720">
    <property type="entry name" value="Haloacid dehalogenase-like hydrolase"/>
    <property type="match status" value="1"/>
</dbReference>
<dbReference type="SFLD" id="SFLDS00003">
    <property type="entry name" value="Haloacid_Dehalogenase"/>
    <property type="match status" value="1"/>
</dbReference>
<dbReference type="SFLD" id="SFLDG01129">
    <property type="entry name" value="C1.5:_HAD__Beta-PGM__Phosphata"/>
    <property type="match status" value="1"/>
</dbReference>
<dbReference type="Pfam" id="PF00702">
    <property type="entry name" value="Hydrolase"/>
    <property type="match status" value="1"/>
</dbReference>
<proteinExistence type="predicted"/>
<gene>
    <name evidence="1" type="ORF">R5W23_003066</name>
</gene>
<dbReference type="InterPro" id="IPR023214">
    <property type="entry name" value="HAD_sf"/>
</dbReference>
<dbReference type="GO" id="GO:0016787">
    <property type="term" value="F:hydrolase activity"/>
    <property type="evidence" value="ECO:0007669"/>
    <property type="project" value="UniProtKB-KW"/>
</dbReference>
<evidence type="ECO:0000313" key="1">
    <source>
        <dbReference type="EMBL" id="MDY3557801.1"/>
    </source>
</evidence>
<reference evidence="2" key="1">
    <citation type="journal article" date="2023" name="Mar. Drugs">
        <title>Gemmata algarum, a Novel Planctomycete Isolated from an Algal Mat, Displays Antimicrobial Activity.</title>
        <authorList>
            <person name="Kumar G."/>
            <person name="Kallscheuer N."/>
            <person name="Kashif M."/>
            <person name="Ahamad S."/>
            <person name="Jagadeeshwari U."/>
            <person name="Pannikurungottu S."/>
            <person name="Haufschild T."/>
            <person name="Kabuu M."/>
            <person name="Sasikala C."/>
            <person name="Jogler C."/>
            <person name="Ramana C."/>
        </authorList>
    </citation>
    <scope>NUCLEOTIDE SEQUENCE [LARGE SCALE GENOMIC DNA]</scope>
    <source>
        <strain evidence="2">JC673</strain>
    </source>
</reference>
<dbReference type="SUPFAM" id="SSF56784">
    <property type="entry name" value="HAD-like"/>
    <property type="match status" value="1"/>
</dbReference>
<sequence>MARIPSGVRAVFFDAVGTLIFPEPSAPAVYAAVARGHGLELPASEVRERFLAAYRQEEAADADRNWATSEARERDRWRTIVTRTLAGVSDPDACFAHLFEHYARPGAWRVHPDAAEVLGALSARGIVLGMGSNYDARLLTVLDGHPELAPLRDRVVVSAAVGWRKPAREFFAEVSRVAGCAPAEVLFVGDDLRNDYEGATASGMHALLLDPDARHTHVPHRATGLAELIS</sequence>
<evidence type="ECO:0000313" key="2">
    <source>
        <dbReference type="Proteomes" id="UP001272242"/>
    </source>
</evidence>
<keyword evidence="2" id="KW-1185">Reference proteome</keyword>
<dbReference type="Proteomes" id="UP001272242">
    <property type="component" value="Unassembled WGS sequence"/>
</dbReference>